<accession>A0A0N5ACS6</accession>
<protein>
    <submittedName>
        <fullName evidence="3">Uncharacterized protein</fullName>
    </submittedName>
</protein>
<evidence type="ECO:0000313" key="2">
    <source>
        <dbReference type="Proteomes" id="UP000046393"/>
    </source>
</evidence>
<evidence type="ECO:0000313" key="3">
    <source>
        <dbReference type="WBParaSite" id="SMUV_0000195601-mRNA-1"/>
    </source>
</evidence>
<name>A0A0N5ACS6_9BILA</name>
<sequence length="73" mass="7650">MKNLGASETVSRLTTSKRRSGSCSSDFSATASEFVDSVAVATIRNAAKKEASATVLIIVVVSAVVSRNHCVLY</sequence>
<reference evidence="3" key="1">
    <citation type="submission" date="2017-02" db="UniProtKB">
        <authorList>
            <consortium name="WormBaseParasite"/>
        </authorList>
    </citation>
    <scope>IDENTIFICATION</scope>
</reference>
<feature type="region of interest" description="Disordered" evidence="1">
    <location>
        <begin position="1"/>
        <end position="28"/>
    </location>
</feature>
<keyword evidence="2" id="KW-1185">Reference proteome</keyword>
<evidence type="ECO:0000256" key="1">
    <source>
        <dbReference type="SAM" id="MobiDB-lite"/>
    </source>
</evidence>
<organism evidence="2 3">
    <name type="scientific">Syphacia muris</name>
    <dbReference type="NCBI Taxonomy" id="451379"/>
    <lineage>
        <taxon>Eukaryota</taxon>
        <taxon>Metazoa</taxon>
        <taxon>Ecdysozoa</taxon>
        <taxon>Nematoda</taxon>
        <taxon>Chromadorea</taxon>
        <taxon>Rhabditida</taxon>
        <taxon>Spirurina</taxon>
        <taxon>Oxyuridomorpha</taxon>
        <taxon>Oxyuroidea</taxon>
        <taxon>Oxyuridae</taxon>
        <taxon>Syphacia</taxon>
    </lineage>
</organism>
<dbReference type="AlphaFoldDB" id="A0A0N5ACS6"/>
<dbReference type="Proteomes" id="UP000046393">
    <property type="component" value="Unplaced"/>
</dbReference>
<dbReference type="WBParaSite" id="SMUV_0000195601-mRNA-1">
    <property type="protein sequence ID" value="SMUV_0000195601-mRNA-1"/>
    <property type="gene ID" value="SMUV_0000195601"/>
</dbReference>
<feature type="compositionally biased region" description="Polar residues" evidence="1">
    <location>
        <begin position="1"/>
        <end position="14"/>
    </location>
</feature>
<proteinExistence type="predicted"/>